<dbReference type="Proteomes" id="UP000316304">
    <property type="component" value="Unassembled WGS sequence"/>
</dbReference>
<organism evidence="2 3">
    <name type="scientific">Novipirellula galeiformis</name>
    <dbReference type="NCBI Taxonomy" id="2528004"/>
    <lineage>
        <taxon>Bacteria</taxon>
        <taxon>Pseudomonadati</taxon>
        <taxon>Planctomycetota</taxon>
        <taxon>Planctomycetia</taxon>
        <taxon>Pirellulales</taxon>
        <taxon>Pirellulaceae</taxon>
        <taxon>Novipirellula</taxon>
    </lineage>
</organism>
<comment type="caution">
    <text evidence="2">The sequence shown here is derived from an EMBL/GenBank/DDBJ whole genome shotgun (WGS) entry which is preliminary data.</text>
</comment>
<feature type="region of interest" description="Disordered" evidence="1">
    <location>
        <begin position="576"/>
        <end position="615"/>
    </location>
</feature>
<dbReference type="RefSeq" id="WP_146595612.1">
    <property type="nucleotide sequence ID" value="NZ_SJPT01000005.1"/>
</dbReference>
<evidence type="ECO:0000313" key="3">
    <source>
        <dbReference type="Proteomes" id="UP000316304"/>
    </source>
</evidence>
<feature type="compositionally biased region" description="Basic and acidic residues" evidence="1">
    <location>
        <begin position="596"/>
        <end position="615"/>
    </location>
</feature>
<evidence type="ECO:0000313" key="2">
    <source>
        <dbReference type="EMBL" id="TWU22446.1"/>
    </source>
</evidence>
<dbReference type="EMBL" id="SJPT01000005">
    <property type="protein sequence ID" value="TWU22446.1"/>
    <property type="molecule type" value="Genomic_DNA"/>
</dbReference>
<proteinExistence type="predicted"/>
<sequence>MQYTKITIDSQPVIDADLVIDQLASYPDWADGINSLDCEIGIKPSMGRFLLTAQHAALVSRIGVFNIVWTNGEAGGGASKTVTLKNYCLVESFAAAEIPESPVVMIVADARYLHQKTTTHRRFNCRSAAGQFYNHGTSTLKTAAEILSELKSDLTGTGIESLAYPVASGTPVPPENLYCDGGSTLEAIDYLAAHTGHTIAFDPYLGDLILVKIETAVSVQMAGLLSLSDTSITNDLLHEVPAFPRDARSLEIRFRQYHSYDRSFIPLPPLSIERTGNASARVGSKVAIYGSRFSNTTTLDPDEAYPCNSDDIGDEADRLAELYLTIVAINNSQHYKHLVGLVEFPVEMPVGKIRWLVSRNSTVTRYVTGIQVPEPLQSFARVPERPKSTDVVEAANESGGARERGDVMSLCDRESLTSCSMIAAETPSVGNANPWFGVVRFDVSSNERTELQMTGECVAKVNIGNVSHRRARINYSSVVLESSHVGPVSIVRAPAETGESKCLVSLGPDVTTLVTFLLLDDLDLGSAAAKLETMSGDEIEVDSVLDPLGMFDSLTTGDTGLALFQGGKYYVIHADKDSSSSSSSYSESESYSESISDSHVDSHSESDSHIDSESDKSTAIVPASWTHGGYTALFTLEAPEVRFDDVMTIKTRETDFTVAVDPHFFEVCEKGTIAVCGAVADVPVVVGASVDKDTIRVRLSDHDFGEAVITLRLTAVRRGFAGKRFPNRTREQFEHNENFLRSAYPGAGQ</sequence>
<evidence type="ECO:0000256" key="1">
    <source>
        <dbReference type="SAM" id="MobiDB-lite"/>
    </source>
</evidence>
<protein>
    <submittedName>
        <fullName evidence="2">Uncharacterized protein</fullName>
    </submittedName>
</protein>
<dbReference type="AlphaFoldDB" id="A0A5C6CGT0"/>
<reference evidence="2 3" key="1">
    <citation type="submission" date="2019-02" db="EMBL/GenBank/DDBJ databases">
        <title>Deep-cultivation of Planctomycetes and their phenomic and genomic characterization uncovers novel biology.</title>
        <authorList>
            <person name="Wiegand S."/>
            <person name="Jogler M."/>
            <person name="Boedeker C."/>
            <person name="Pinto D."/>
            <person name="Vollmers J."/>
            <person name="Rivas-Marin E."/>
            <person name="Kohn T."/>
            <person name="Peeters S.H."/>
            <person name="Heuer A."/>
            <person name="Rast P."/>
            <person name="Oberbeckmann S."/>
            <person name="Bunk B."/>
            <person name="Jeske O."/>
            <person name="Meyerdierks A."/>
            <person name="Storesund J.E."/>
            <person name="Kallscheuer N."/>
            <person name="Luecker S."/>
            <person name="Lage O.M."/>
            <person name="Pohl T."/>
            <person name="Merkel B.J."/>
            <person name="Hornburger P."/>
            <person name="Mueller R.-W."/>
            <person name="Bruemmer F."/>
            <person name="Labrenz M."/>
            <person name="Spormann A.M."/>
            <person name="Op Den Camp H."/>
            <person name="Overmann J."/>
            <person name="Amann R."/>
            <person name="Jetten M.S.M."/>
            <person name="Mascher T."/>
            <person name="Medema M.H."/>
            <person name="Devos D.P."/>
            <person name="Kaster A.-K."/>
            <person name="Ovreas L."/>
            <person name="Rohde M."/>
            <person name="Galperin M.Y."/>
            <person name="Jogler C."/>
        </authorList>
    </citation>
    <scope>NUCLEOTIDE SEQUENCE [LARGE SCALE GENOMIC DNA]</scope>
    <source>
        <strain evidence="2 3">Pla52o</strain>
    </source>
</reference>
<feature type="compositionally biased region" description="Low complexity" evidence="1">
    <location>
        <begin position="579"/>
        <end position="595"/>
    </location>
</feature>
<dbReference type="OrthoDB" id="9820971at2"/>
<keyword evidence="3" id="KW-1185">Reference proteome</keyword>
<accession>A0A5C6CGT0</accession>
<gene>
    <name evidence="2" type="ORF">Pla52o_35020</name>
</gene>
<name>A0A5C6CGT0_9BACT</name>